<reference evidence="2" key="1">
    <citation type="journal article" date="2015" name="Nature">
        <title>Complex archaea that bridge the gap between prokaryotes and eukaryotes.</title>
        <authorList>
            <person name="Spang A."/>
            <person name="Saw J.H."/>
            <person name="Jorgensen S.L."/>
            <person name="Zaremba-Niedzwiedzka K."/>
            <person name="Martijn J."/>
            <person name="Lind A.E."/>
            <person name="van Eijk R."/>
            <person name="Schleper C."/>
            <person name="Guy L."/>
            <person name="Ettema T.J."/>
        </authorList>
    </citation>
    <scope>NUCLEOTIDE SEQUENCE</scope>
</reference>
<accession>A0A0F9PLQ9</accession>
<dbReference type="EMBL" id="LAZR01002355">
    <property type="protein sequence ID" value="KKN31114.1"/>
    <property type="molecule type" value="Genomic_DNA"/>
</dbReference>
<evidence type="ECO:0000313" key="2">
    <source>
        <dbReference type="EMBL" id="KKN31114.1"/>
    </source>
</evidence>
<feature type="domain" description="AbiTii" evidence="1">
    <location>
        <begin position="4"/>
        <end position="184"/>
    </location>
</feature>
<sequence>MSALVPELVNAAIDASASPGDLLRRALVVARRLSVPEVENWITSELNGYSSEEVPDYRRLQGQLMAEGHNRRIPFFAPPRMTEFLSDFAVRQSVPELVQLAQSTNGIYSHFPAEVERQLMQLMNGADGVMMRPVLKFSTVQVHGVIEQARSRVLEWALDLETKGVRGDGMTFSQQEKQIVQQQHYHFGNVSDSQIQIGSNSSSQAQAGGDMAALSDLIALLREAIQQGRIEGEMREELQAELSTLQAQAASPKPKWTVIKATAESIKSVLENAAGSVLATKAMPYLMALV</sequence>
<dbReference type="InterPro" id="IPR041304">
    <property type="entry name" value="AbiTii"/>
</dbReference>
<dbReference type="Pfam" id="PF18864">
    <property type="entry name" value="AbiTii"/>
    <property type="match status" value="1"/>
</dbReference>
<dbReference type="AlphaFoldDB" id="A0A0F9PLQ9"/>
<evidence type="ECO:0000259" key="1">
    <source>
        <dbReference type="Pfam" id="PF18864"/>
    </source>
</evidence>
<comment type="caution">
    <text evidence="2">The sequence shown here is derived from an EMBL/GenBank/DDBJ whole genome shotgun (WGS) entry which is preliminary data.</text>
</comment>
<gene>
    <name evidence="2" type="ORF">LCGC14_0827210</name>
</gene>
<protein>
    <recommendedName>
        <fullName evidence="1">AbiTii domain-containing protein</fullName>
    </recommendedName>
</protein>
<name>A0A0F9PLQ9_9ZZZZ</name>
<organism evidence="2">
    <name type="scientific">marine sediment metagenome</name>
    <dbReference type="NCBI Taxonomy" id="412755"/>
    <lineage>
        <taxon>unclassified sequences</taxon>
        <taxon>metagenomes</taxon>
        <taxon>ecological metagenomes</taxon>
    </lineage>
</organism>
<proteinExistence type="predicted"/>